<evidence type="ECO:0000313" key="4">
    <source>
        <dbReference type="EMBL" id="MBB6133031.1"/>
    </source>
</evidence>
<keyword evidence="1" id="KW-0547">Nucleotide-binding</keyword>
<accession>A0A7X0CCM6</accession>
<comment type="caution">
    <text evidence="4">The sequence shown here is derived from an EMBL/GenBank/DDBJ whole genome shotgun (WGS) entry which is preliminary data.</text>
</comment>
<dbReference type="AlphaFoldDB" id="A0A7X0CCM6"/>
<dbReference type="SUPFAM" id="SSF54285">
    <property type="entry name" value="MoaD/ThiS"/>
    <property type="match status" value="1"/>
</dbReference>
<dbReference type="PANTHER" id="PTHR33359">
    <property type="entry name" value="MOLYBDOPTERIN SYNTHASE SULFUR CARRIER SUBUNIT"/>
    <property type="match status" value="1"/>
</dbReference>
<keyword evidence="5" id="KW-1185">Reference proteome</keyword>
<evidence type="ECO:0000256" key="3">
    <source>
        <dbReference type="ARBA" id="ARBA00024247"/>
    </source>
</evidence>
<dbReference type="GO" id="GO:0006777">
    <property type="term" value="P:Mo-molybdopterin cofactor biosynthetic process"/>
    <property type="evidence" value="ECO:0007669"/>
    <property type="project" value="InterPro"/>
</dbReference>
<comment type="similarity">
    <text evidence="2">Belongs to the MoaD family.</text>
</comment>
<dbReference type="GO" id="GO:1990133">
    <property type="term" value="C:molybdopterin adenylyltransferase complex"/>
    <property type="evidence" value="ECO:0007669"/>
    <property type="project" value="TreeGrafter"/>
</dbReference>
<dbReference type="InterPro" id="IPR016155">
    <property type="entry name" value="Mopterin_synth/thiamin_S_b"/>
</dbReference>
<dbReference type="Pfam" id="PF02597">
    <property type="entry name" value="ThiS"/>
    <property type="match status" value="1"/>
</dbReference>
<organism evidence="4 5">
    <name type="scientific">Massilia aurea</name>
    <dbReference type="NCBI Taxonomy" id="373040"/>
    <lineage>
        <taxon>Bacteria</taxon>
        <taxon>Pseudomonadati</taxon>
        <taxon>Pseudomonadota</taxon>
        <taxon>Betaproteobacteria</taxon>
        <taxon>Burkholderiales</taxon>
        <taxon>Oxalobacteraceae</taxon>
        <taxon>Telluria group</taxon>
        <taxon>Massilia</taxon>
    </lineage>
</organism>
<dbReference type="EMBL" id="JACHBX010000001">
    <property type="protein sequence ID" value="MBB6133031.1"/>
    <property type="molecule type" value="Genomic_DNA"/>
</dbReference>
<sequence length="85" mass="8933">MKINVKYFAALREAVGTGQEQLDLPPDVATVGAVRELLRARGGVWAEALAPERAVRMAHQQVMCDGTTPVAAGAEVAFFPPVTGG</sequence>
<proteinExistence type="inferred from homology"/>
<protein>
    <recommendedName>
        <fullName evidence="3">Molybdopterin synthase sulfur carrier subunit</fullName>
    </recommendedName>
</protein>
<dbReference type="PANTHER" id="PTHR33359:SF1">
    <property type="entry name" value="MOLYBDOPTERIN SYNTHASE SULFUR CARRIER SUBUNIT"/>
    <property type="match status" value="1"/>
</dbReference>
<dbReference type="GO" id="GO:0000166">
    <property type="term" value="F:nucleotide binding"/>
    <property type="evidence" value="ECO:0007669"/>
    <property type="project" value="UniProtKB-KW"/>
</dbReference>
<dbReference type="InterPro" id="IPR044672">
    <property type="entry name" value="MOCS2A"/>
</dbReference>
<dbReference type="RefSeq" id="WP_183552102.1">
    <property type="nucleotide sequence ID" value="NZ_JACHBX010000001.1"/>
</dbReference>
<dbReference type="NCBIfam" id="TIGR01682">
    <property type="entry name" value="moaD"/>
    <property type="match status" value="1"/>
</dbReference>
<gene>
    <name evidence="4" type="ORF">HD842_001142</name>
</gene>
<evidence type="ECO:0000256" key="1">
    <source>
        <dbReference type="ARBA" id="ARBA00022741"/>
    </source>
</evidence>
<dbReference type="InterPro" id="IPR003749">
    <property type="entry name" value="ThiS/MoaD-like"/>
</dbReference>
<evidence type="ECO:0000256" key="2">
    <source>
        <dbReference type="ARBA" id="ARBA00024200"/>
    </source>
</evidence>
<dbReference type="Gene3D" id="3.10.20.30">
    <property type="match status" value="1"/>
</dbReference>
<dbReference type="CDD" id="cd00754">
    <property type="entry name" value="Ubl_MoaD"/>
    <property type="match status" value="1"/>
</dbReference>
<name>A0A7X0CCM6_9BURK</name>
<evidence type="ECO:0000313" key="5">
    <source>
        <dbReference type="Proteomes" id="UP000540787"/>
    </source>
</evidence>
<reference evidence="4 5" key="1">
    <citation type="submission" date="2020-08" db="EMBL/GenBank/DDBJ databases">
        <title>The Agave Microbiome: Exploring the role of microbial communities in plant adaptations to desert environments.</title>
        <authorList>
            <person name="Partida-Martinez L.P."/>
        </authorList>
    </citation>
    <scope>NUCLEOTIDE SEQUENCE [LARGE SCALE GENOMIC DNA]</scope>
    <source>
        <strain evidence="4 5">AT3.2</strain>
    </source>
</reference>
<dbReference type="InterPro" id="IPR012675">
    <property type="entry name" value="Beta-grasp_dom_sf"/>
</dbReference>
<dbReference type="Proteomes" id="UP000540787">
    <property type="component" value="Unassembled WGS sequence"/>
</dbReference>